<keyword evidence="2" id="KW-1185">Reference proteome</keyword>
<sequence>MLQILLIHAFISDVFRGLEEILSLNISNLQDVHFFKQENNQFYGSVLTLNEIIIYRFFDSTIEQVASRELGGTSNSSKYDVKSNGDVLFVRKDTDVAIFKFFMEGNRYEIEQLQKITISDIKDVFFGRGSSKLLGISTPSKLYIFSWSGKKFTLLSILPFSTESVIPFQSKNNTSFVTLGEEKTRIFQSIRGQIVPVQNIQRKFHDGALVLLKDSSDTENLLALTNENQTILYHQIYDKIFTPFQELPAADQVDSIHNHGQTILLLLKNEIVKVYLYDGHRFVLRNHELFGVEKIEKEIINDMEYLLVKWVDNTWSLHRMQWGRISKPELHREILAWCLAVKDRTRTIPKSFLNLEKSIHIIGGRIRRIKAKKINGITIEKLDELKQNYINLMSHFTELNTHYTELRTVKSPVKVRTFRASKARINCSNNRCTAKNLAVKNECDFTNNLRKIHDHDVELDYVQVKEISGFPCPAAGIVFKDVNFTGLLNGISWINLLENTLKTSGNQIVTARHTFDKLITSSLFAQNIDIASSYTRQSVKTDAIYARELKLSDDTGLLPLDGKPVIMSGTLRTKKTVLAGPIELRGGIYGAGSKRYSPVVHFLDSTYQLNGDYALNDLHIIGSLQAKDVTRQKGQSLKEIIDLSISLDANVPVRLILSKEKTIWTNITVNTLPHWLMKTNSHPVQVTGWKIASKSVILSNALVSRLPLPKVETRICSVGAIAPGIRTTNLRVENITAKFILSDEVFGADELDAVLRDSVTSLKQVDMSKKHLAGRVFVKNVYIHDFEKNYGLQNSKFNWLTPKIIKGPLQLQNFDVNSMNITGTMKFYLPYKVKNLIVGKDFHVRKINDIFIDKLFREIISNDVKEFSGNITFGYLEVDELEAINSNIDLSFLHGNINIGNKVIETDLILENDITILNILSLSDNITTYMVEGSVKFKKEPTIKNLDGKSLPKYISETWVPCSPFPQPHKIHIADMNLTQSLNGSVLLNSPKFGYWKTLRNRVLSETDDQEIDVPVHLRKSHVPNIITKPGVILFCSDEKIHNLLYQTFTKDEKPIIRIPWTIGKLIVEGNIKLQGKLNNFNLTSDVARYDVEDNFVSGEKVVNELFVQNLTSENFGEWSKDALLQSKSRGYNVISGRKVFSTFKTRYINLEGDLMGKKIENCFLNGSDQVVQTPTFIEGYVTSTLLATQGLVNNINLTSFKHGCLKLCESAQNVKSKMVFSGNFNIVGNLIVQENFSKIIFNESNDEEHTASGLLPLITALEEIKQGYKKFWYAFELEKDIDMLGKNPILANFSHSNFQEMGDCVIVHFSSIVCNELEVYHLKVFINATNFLINKILSLDNGPIIIQVSAGSNSRITIHAYNSRTKFFDVVASIRSPGILQASVVAHEQIIWIVAQMRLSMMIVRFGPFGELKKYHLPASRFFLLDRVPASNELVLVRQDGMWKLDGLDGPRCEFHVSVKADHVESFSNSHDFFIRLISAGNVSLVLKAVYVGV</sequence>
<dbReference type="Proteomes" id="UP001627154">
    <property type="component" value="Unassembled WGS sequence"/>
</dbReference>
<gene>
    <name evidence="1" type="ORF">TKK_010261</name>
</gene>
<reference evidence="1 2" key="1">
    <citation type="journal article" date="2024" name="bioRxiv">
        <title>A reference genome for Trichogramma kaykai: A tiny desert-dwelling parasitoid wasp with competing sex-ratio distorters.</title>
        <authorList>
            <person name="Culotta J."/>
            <person name="Lindsey A.R."/>
        </authorList>
    </citation>
    <scope>NUCLEOTIDE SEQUENCE [LARGE SCALE GENOMIC DNA]</scope>
    <source>
        <strain evidence="1 2">KSX58</strain>
    </source>
</reference>
<evidence type="ECO:0000313" key="2">
    <source>
        <dbReference type="Proteomes" id="UP001627154"/>
    </source>
</evidence>
<name>A0ABD2WRY1_9HYME</name>
<organism evidence="1 2">
    <name type="scientific">Trichogramma kaykai</name>
    <dbReference type="NCBI Taxonomy" id="54128"/>
    <lineage>
        <taxon>Eukaryota</taxon>
        <taxon>Metazoa</taxon>
        <taxon>Ecdysozoa</taxon>
        <taxon>Arthropoda</taxon>
        <taxon>Hexapoda</taxon>
        <taxon>Insecta</taxon>
        <taxon>Pterygota</taxon>
        <taxon>Neoptera</taxon>
        <taxon>Endopterygota</taxon>
        <taxon>Hymenoptera</taxon>
        <taxon>Apocrita</taxon>
        <taxon>Proctotrupomorpha</taxon>
        <taxon>Chalcidoidea</taxon>
        <taxon>Trichogrammatidae</taxon>
        <taxon>Trichogramma</taxon>
    </lineage>
</organism>
<evidence type="ECO:0000313" key="1">
    <source>
        <dbReference type="EMBL" id="KAL3395728.1"/>
    </source>
</evidence>
<dbReference type="EMBL" id="JBJJXI010000078">
    <property type="protein sequence ID" value="KAL3395728.1"/>
    <property type="molecule type" value="Genomic_DNA"/>
</dbReference>
<protein>
    <submittedName>
        <fullName evidence="1">Uncharacterized protein</fullName>
    </submittedName>
</protein>
<accession>A0ABD2WRY1</accession>
<comment type="caution">
    <text evidence="1">The sequence shown here is derived from an EMBL/GenBank/DDBJ whole genome shotgun (WGS) entry which is preliminary data.</text>
</comment>
<proteinExistence type="predicted"/>